<keyword evidence="5 10" id="KW-0812">Transmembrane</keyword>
<accession>A0A388KYX3</accession>
<dbReference type="Proteomes" id="UP000265515">
    <property type="component" value="Unassembled WGS sequence"/>
</dbReference>
<feature type="transmembrane region" description="Helical" evidence="10">
    <location>
        <begin position="214"/>
        <end position="231"/>
    </location>
</feature>
<evidence type="ECO:0000259" key="11">
    <source>
        <dbReference type="Pfam" id="PF01694"/>
    </source>
</evidence>
<dbReference type="InterPro" id="IPR002610">
    <property type="entry name" value="Peptidase_S54_rhomboid-like"/>
</dbReference>
<evidence type="ECO:0000256" key="1">
    <source>
        <dbReference type="ARBA" id="ARBA00000156"/>
    </source>
</evidence>
<evidence type="ECO:0000256" key="9">
    <source>
        <dbReference type="ARBA" id="ARBA00023136"/>
    </source>
</evidence>
<dbReference type="OrthoDB" id="418595at2759"/>
<organism evidence="12 13">
    <name type="scientific">Chara braunii</name>
    <name type="common">Braun's stonewort</name>
    <dbReference type="NCBI Taxonomy" id="69332"/>
    <lineage>
        <taxon>Eukaryota</taxon>
        <taxon>Viridiplantae</taxon>
        <taxon>Streptophyta</taxon>
        <taxon>Charophyceae</taxon>
        <taxon>Charales</taxon>
        <taxon>Characeae</taxon>
        <taxon>Chara</taxon>
    </lineage>
</organism>
<dbReference type="PANTHER" id="PTHR22936">
    <property type="entry name" value="RHOMBOID-RELATED"/>
    <property type="match status" value="1"/>
</dbReference>
<dbReference type="PANTHER" id="PTHR22936:SF69">
    <property type="entry name" value="RHOMBOID-LIKE PROTEIN"/>
    <property type="match status" value="1"/>
</dbReference>
<dbReference type="Pfam" id="PF01694">
    <property type="entry name" value="Rhomboid"/>
    <property type="match status" value="1"/>
</dbReference>
<feature type="transmembrane region" description="Helical" evidence="10">
    <location>
        <begin position="97"/>
        <end position="121"/>
    </location>
</feature>
<comment type="caution">
    <text evidence="12">The sequence shown here is derived from an EMBL/GenBank/DDBJ whole genome shotgun (WGS) entry which is preliminary data.</text>
</comment>
<dbReference type="AlphaFoldDB" id="A0A388KYX3"/>
<evidence type="ECO:0000256" key="8">
    <source>
        <dbReference type="ARBA" id="ARBA00022989"/>
    </source>
</evidence>
<dbReference type="OMA" id="KWCHRLD"/>
<keyword evidence="8 10" id="KW-1133">Transmembrane helix</keyword>
<comment type="catalytic activity">
    <reaction evidence="1 10">
        <text>Cleaves type-1 transmembrane domains using a catalytic dyad composed of serine and histidine that are contributed by different transmembrane domains.</text>
        <dbReference type="EC" id="3.4.21.105"/>
    </reaction>
</comment>
<reference evidence="12 13" key="1">
    <citation type="journal article" date="2018" name="Cell">
        <title>The Chara Genome: Secondary Complexity and Implications for Plant Terrestrialization.</title>
        <authorList>
            <person name="Nishiyama T."/>
            <person name="Sakayama H."/>
            <person name="Vries J.D."/>
            <person name="Buschmann H."/>
            <person name="Saint-Marcoux D."/>
            <person name="Ullrich K.K."/>
            <person name="Haas F.B."/>
            <person name="Vanderstraeten L."/>
            <person name="Becker D."/>
            <person name="Lang D."/>
            <person name="Vosolsobe S."/>
            <person name="Rombauts S."/>
            <person name="Wilhelmsson P.K.I."/>
            <person name="Janitza P."/>
            <person name="Kern R."/>
            <person name="Heyl A."/>
            <person name="Rumpler F."/>
            <person name="Villalobos L.I.A.C."/>
            <person name="Clay J.M."/>
            <person name="Skokan R."/>
            <person name="Toyoda A."/>
            <person name="Suzuki Y."/>
            <person name="Kagoshima H."/>
            <person name="Schijlen E."/>
            <person name="Tajeshwar N."/>
            <person name="Catarino B."/>
            <person name="Hetherington A.J."/>
            <person name="Saltykova A."/>
            <person name="Bonnot C."/>
            <person name="Breuninger H."/>
            <person name="Symeonidi A."/>
            <person name="Radhakrishnan G.V."/>
            <person name="Van Nieuwerburgh F."/>
            <person name="Deforce D."/>
            <person name="Chang C."/>
            <person name="Karol K.G."/>
            <person name="Hedrich R."/>
            <person name="Ulvskov P."/>
            <person name="Glockner G."/>
            <person name="Delwiche C.F."/>
            <person name="Petrasek J."/>
            <person name="Van de Peer Y."/>
            <person name="Friml J."/>
            <person name="Beilby M."/>
            <person name="Dolan L."/>
            <person name="Kohara Y."/>
            <person name="Sugano S."/>
            <person name="Fujiyama A."/>
            <person name="Delaux P.-M."/>
            <person name="Quint M."/>
            <person name="TheiBen G."/>
            <person name="Hagemann M."/>
            <person name="Harholt J."/>
            <person name="Dunand C."/>
            <person name="Zachgo S."/>
            <person name="Langdale J."/>
            <person name="Maumus F."/>
            <person name="Straeten D.V.D."/>
            <person name="Gould S.B."/>
            <person name="Rensing S.A."/>
        </authorList>
    </citation>
    <scope>NUCLEOTIDE SEQUENCE [LARGE SCALE GENOMIC DNA]</scope>
    <source>
        <strain evidence="12 13">S276</strain>
    </source>
</reference>
<feature type="transmembrane region" description="Helical" evidence="10">
    <location>
        <begin position="189"/>
        <end position="208"/>
    </location>
</feature>
<dbReference type="STRING" id="69332.A0A388KYX3"/>
<proteinExistence type="inferred from homology"/>
<dbReference type="EC" id="3.4.21.105" evidence="10"/>
<dbReference type="GO" id="GO:0016020">
    <property type="term" value="C:membrane"/>
    <property type="evidence" value="ECO:0007669"/>
    <property type="project" value="UniProtKB-SubCell"/>
</dbReference>
<dbReference type="InterPro" id="IPR022764">
    <property type="entry name" value="Peptidase_S54_rhomboid_dom"/>
</dbReference>
<dbReference type="InterPro" id="IPR035952">
    <property type="entry name" value="Rhomboid-like_sf"/>
</dbReference>
<keyword evidence="7 10" id="KW-0720">Serine protease</keyword>
<evidence type="ECO:0000256" key="2">
    <source>
        <dbReference type="ARBA" id="ARBA00004141"/>
    </source>
</evidence>
<comment type="function">
    <text evidence="10">Serine protease involved in intramembrane proteolysis.</text>
</comment>
<feature type="transmembrane region" description="Helical" evidence="10">
    <location>
        <begin position="267"/>
        <end position="287"/>
    </location>
</feature>
<dbReference type="Gramene" id="GBG75241">
    <property type="protein sequence ID" value="GBG75241"/>
    <property type="gene ID" value="CBR_g19877"/>
</dbReference>
<evidence type="ECO:0000313" key="13">
    <source>
        <dbReference type="Proteomes" id="UP000265515"/>
    </source>
</evidence>
<evidence type="ECO:0000256" key="6">
    <source>
        <dbReference type="ARBA" id="ARBA00022801"/>
    </source>
</evidence>
<feature type="transmembrane region" description="Helical" evidence="10">
    <location>
        <begin position="161"/>
        <end position="182"/>
    </location>
</feature>
<gene>
    <name evidence="12" type="ORF">CBR_g19877</name>
</gene>
<evidence type="ECO:0000313" key="12">
    <source>
        <dbReference type="EMBL" id="GBG75241.1"/>
    </source>
</evidence>
<feature type="domain" description="Peptidase S54 rhomboid" evidence="11">
    <location>
        <begin position="95"/>
        <end position="231"/>
    </location>
</feature>
<keyword evidence="6 10" id="KW-0378">Hydrolase</keyword>
<keyword evidence="9 10" id="KW-0472">Membrane</keyword>
<evidence type="ECO:0000256" key="3">
    <source>
        <dbReference type="ARBA" id="ARBA00009045"/>
    </source>
</evidence>
<name>A0A388KYX3_CHABU</name>
<comment type="subcellular location">
    <subcellularLocation>
        <location evidence="2 10">Membrane</location>
        <topology evidence="2 10">Multi-pass membrane protein</topology>
    </subcellularLocation>
</comment>
<sequence>MGVMEQSCPHYRPAHQRVWRFTWAALSLLFILWFFIVLGVNHCTKQTNPKVDCAVPGLGVFSFQPLRENPLLGPARRTLVRFGALDPRKNSVLKEQWRIVTCIPLHAGLFHILVNLLTLIFVGAHLEREYGTLTVVAIWLASAIGGGLWSAILLVPENISVGASFPTMGLVGCTLVDMLLYGDLYVNKLVAAYSLFVVSGLHIVIGLMPNVDNWGHVGGFISGFFVSLLVLTRVEPRCMTEVEGGVAVKKRIDLGFKRRIEIYRRPLRIGGTMVVALGYILAMLAIASGGDRQKNCNWCQNLNCVETRFWDCPPVRHWRLPKKVVCKIKKRTDNTGWLFCADEPNKTVDLGSLDRWKRPDGEAKLKMICRRACS</sequence>
<dbReference type="EMBL" id="BFEA01000220">
    <property type="protein sequence ID" value="GBG75241.1"/>
    <property type="molecule type" value="Genomic_DNA"/>
</dbReference>
<evidence type="ECO:0000256" key="4">
    <source>
        <dbReference type="ARBA" id="ARBA00022670"/>
    </source>
</evidence>
<dbReference type="GO" id="GO:0004252">
    <property type="term" value="F:serine-type endopeptidase activity"/>
    <property type="evidence" value="ECO:0007669"/>
    <property type="project" value="InterPro"/>
</dbReference>
<feature type="transmembrane region" description="Helical" evidence="10">
    <location>
        <begin position="133"/>
        <end position="155"/>
    </location>
</feature>
<keyword evidence="13" id="KW-1185">Reference proteome</keyword>
<evidence type="ECO:0000256" key="10">
    <source>
        <dbReference type="RuleBase" id="RU362115"/>
    </source>
</evidence>
<comment type="similarity">
    <text evidence="3 10">Belongs to the peptidase S54 family.</text>
</comment>
<keyword evidence="4 10" id="KW-0645">Protease</keyword>
<dbReference type="GO" id="GO:0006508">
    <property type="term" value="P:proteolysis"/>
    <property type="evidence" value="ECO:0007669"/>
    <property type="project" value="UniProtKB-KW"/>
</dbReference>
<protein>
    <recommendedName>
        <fullName evidence="10">RHOMBOID-like protein</fullName>
        <ecNumber evidence="10">3.4.21.105</ecNumber>
    </recommendedName>
</protein>
<dbReference type="SUPFAM" id="SSF144091">
    <property type="entry name" value="Rhomboid-like"/>
    <property type="match status" value="1"/>
</dbReference>
<evidence type="ECO:0000256" key="5">
    <source>
        <dbReference type="ARBA" id="ARBA00022692"/>
    </source>
</evidence>
<dbReference type="Gene3D" id="1.20.1540.10">
    <property type="entry name" value="Rhomboid-like"/>
    <property type="match status" value="1"/>
</dbReference>
<feature type="transmembrane region" description="Helical" evidence="10">
    <location>
        <begin position="21"/>
        <end position="40"/>
    </location>
</feature>
<evidence type="ECO:0000256" key="7">
    <source>
        <dbReference type="ARBA" id="ARBA00022825"/>
    </source>
</evidence>